<reference evidence="2" key="1">
    <citation type="submission" date="2023-03" db="EMBL/GenBank/DDBJ databases">
        <authorList>
            <person name="Julca I."/>
        </authorList>
    </citation>
    <scope>NUCLEOTIDE SEQUENCE</scope>
</reference>
<dbReference type="GO" id="GO:0004672">
    <property type="term" value="F:protein kinase activity"/>
    <property type="evidence" value="ECO:0007669"/>
    <property type="project" value="InterPro"/>
</dbReference>
<dbReference type="Gene3D" id="1.10.510.10">
    <property type="entry name" value="Transferase(Phosphotransferase) domain 1"/>
    <property type="match status" value="2"/>
</dbReference>
<dbReference type="Pfam" id="PF07714">
    <property type="entry name" value="PK_Tyr_Ser-Thr"/>
    <property type="match status" value="1"/>
</dbReference>
<dbReference type="AlphaFoldDB" id="A0AAV1DS06"/>
<evidence type="ECO:0000313" key="3">
    <source>
        <dbReference type="Proteomes" id="UP001161247"/>
    </source>
</evidence>
<keyword evidence="3" id="KW-1185">Reference proteome</keyword>
<dbReference type="GO" id="GO:0005524">
    <property type="term" value="F:ATP binding"/>
    <property type="evidence" value="ECO:0007669"/>
    <property type="project" value="InterPro"/>
</dbReference>
<evidence type="ECO:0000313" key="2">
    <source>
        <dbReference type="EMBL" id="CAI9109513.1"/>
    </source>
</evidence>
<accession>A0AAV1DS06</accession>
<evidence type="ECO:0000259" key="1">
    <source>
        <dbReference type="PROSITE" id="PS50011"/>
    </source>
</evidence>
<dbReference type="Proteomes" id="UP001161247">
    <property type="component" value="Chromosome 6"/>
</dbReference>
<dbReference type="InterPro" id="IPR000719">
    <property type="entry name" value="Prot_kinase_dom"/>
</dbReference>
<sequence length="617" mass="69203">MSAVYDNWDRLIRAVFRREELLEIALRTPSNLSSAASSSSTSASTPFHLGLCHGQVSSLSSWRLLVGESFSYFQILQATNSFSDWNLIKRGHSGDLYLGVLHNGIKVVVKRIDLSSLEKELCLMSEMEILANEMPTSLESLKEMFKLAASCLMMIFRCFWRALVGLVLKKETITQKGVSDFCICQCVLGVLNKGILVLLELITGRLVGTSAADDSTMKDSIVNTLRYIVSDDKALIANIVDPYLVIHDDILEEVLAVAYIAKACLNSKPSKRPKMTKVLKILEDQKVKAEARGMRPRIEEGRLETKLVFSSGESQFRFIELLRSPAELLGRGNFGSCYKVILKNGPTVVVRRLKPLKPLSIDESREQVGIIADQEHPNLMPLIAHFCFKNEKLLIYKFASKGNAYNRLHARKGNPSRIPFSWSSRLSVARGVARALQHLHINTMSSNVAPHGNLKLSNVLLDENGDVLVTDYGLTTLVAAPTVAKHMVAYKSPEYRSSRTESKKSDVWSYGYLLLELVTGRASTISAEAGPDAVDLFRWVRQSFRNGWNDEIFDEEIRVHGRATYEMVKLLEIGMKCCANSPENRPGMDEVVREVESIKEVNTTWIRTSKDYFNPRT</sequence>
<feature type="domain" description="Protein kinase" evidence="1">
    <location>
        <begin position="323"/>
        <end position="606"/>
    </location>
</feature>
<protein>
    <submittedName>
        <fullName evidence="2">OLC1v1009347C2</fullName>
    </submittedName>
</protein>
<dbReference type="SUPFAM" id="SSF56112">
    <property type="entry name" value="Protein kinase-like (PK-like)"/>
    <property type="match status" value="2"/>
</dbReference>
<dbReference type="PANTHER" id="PTHR48007:SF43">
    <property type="entry name" value="POLLEN RECEPTOR-LIKE KINASE 4"/>
    <property type="match status" value="1"/>
</dbReference>
<dbReference type="InterPro" id="IPR011009">
    <property type="entry name" value="Kinase-like_dom_sf"/>
</dbReference>
<dbReference type="EMBL" id="OX459123">
    <property type="protein sequence ID" value="CAI9109513.1"/>
    <property type="molecule type" value="Genomic_DNA"/>
</dbReference>
<dbReference type="PANTHER" id="PTHR48007">
    <property type="entry name" value="LEUCINE-RICH REPEAT RECEPTOR-LIKE PROTEIN KINASE PXC1"/>
    <property type="match status" value="1"/>
</dbReference>
<dbReference type="PROSITE" id="PS50011">
    <property type="entry name" value="PROTEIN_KINASE_DOM"/>
    <property type="match status" value="1"/>
</dbReference>
<dbReference type="Gene3D" id="3.30.200.20">
    <property type="entry name" value="Phosphorylase Kinase, domain 1"/>
    <property type="match status" value="2"/>
</dbReference>
<name>A0AAV1DS06_OLDCO</name>
<dbReference type="InterPro" id="IPR001245">
    <property type="entry name" value="Ser-Thr/Tyr_kinase_cat_dom"/>
</dbReference>
<organism evidence="2 3">
    <name type="scientific">Oldenlandia corymbosa var. corymbosa</name>
    <dbReference type="NCBI Taxonomy" id="529605"/>
    <lineage>
        <taxon>Eukaryota</taxon>
        <taxon>Viridiplantae</taxon>
        <taxon>Streptophyta</taxon>
        <taxon>Embryophyta</taxon>
        <taxon>Tracheophyta</taxon>
        <taxon>Spermatophyta</taxon>
        <taxon>Magnoliopsida</taxon>
        <taxon>eudicotyledons</taxon>
        <taxon>Gunneridae</taxon>
        <taxon>Pentapetalae</taxon>
        <taxon>asterids</taxon>
        <taxon>lamiids</taxon>
        <taxon>Gentianales</taxon>
        <taxon>Rubiaceae</taxon>
        <taxon>Rubioideae</taxon>
        <taxon>Spermacoceae</taxon>
        <taxon>Hedyotis-Oldenlandia complex</taxon>
        <taxon>Oldenlandia</taxon>
    </lineage>
</organism>
<gene>
    <name evidence="2" type="ORF">OLC1_LOCUS17397</name>
</gene>
<proteinExistence type="predicted"/>
<dbReference type="InterPro" id="IPR046959">
    <property type="entry name" value="PRK1-6/SRF4-like"/>
</dbReference>